<accession>A0A179G2L9</accession>
<name>A0A179G2L9_PURLI</name>
<comment type="caution">
    <text evidence="1">The sequence shown here is derived from an EMBL/GenBank/DDBJ whole genome shotgun (WGS) entry which is preliminary data.</text>
</comment>
<evidence type="ECO:0000313" key="1">
    <source>
        <dbReference type="EMBL" id="OAQ71631.1"/>
    </source>
</evidence>
<evidence type="ECO:0000313" key="2">
    <source>
        <dbReference type="Proteomes" id="UP000078240"/>
    </source>
</evidence>
<gene>
    <name evidence="1" type="ORF">VFPBJ_10410</name>
</gene>
<reference evidence="1 2" key="1">
    <citation type="submission" date="2016-01" db="EMBL/GenBank/DDBJ databases">
        <title>Biosynthesis of antibiotic leucinostatins and their inhibition on Phytophthora in bio-control Purpureocillium lilacinum.</title>
        <authorList>
            <person name="Wang G."/>
            <person name="Liu Z."/>
            <person name="Lin R."/>
            <person name="Li E."/>
            <person name="Mao Z."/>
            <person name="Ling J."/>
            <person name="Yin W."/>
            <person name="Xie B."/>
        </authorList>
    </citation>
    <scope>NUCLEOTIDE SEQUENCE [LARGE SCALE GENOMIC DNA]</scope>
    <source>
        <strain evidence="1">PLBJ-1</strain>
    </source>
</reference>
<sequence>MNPADELIDKEVAFPGGPWLHAHMDILSKIAGAEALVAEDNWEFVAASDRVKQRTGARFVYAILTPVRSEGSSVVSRRVFIPIFELGQNGMANEFVVPNPVCLTIKS</sequence>
<dbReference type="EMBL" id="LSBH01000010">
    <property type="protein sequence ID" value="OAQ71631.1"/>
    <property type="molecule type" value="Genomic_DNA"/>
</dbReference>
<protein>
    <submittedName>
        <fullName evidence="1">Uncharacterized protein</fullName>
    </submittedName>
</protein>
<organism evidence="1 2">
    <name type="scientific">Purpureocillium lilacinum</name>
    <name type="common">Paecilomyces lilacinus</name>
    <dbReference type="NCBI Taxonomy" id="33203"/>
    <lineage>
        <taxon>Eukaryota</taxon>
        <taxon>Fungi</taxon>
        <taxon>Dikarya</taxon>
        <taxon>Ascomycota</taxon>
        <taxon>Pezizomycotina</taxon>
        <taxon>Sordariomycetes</taxon>
        <taxon>Hypocreomycetidae</taxon>
        <taxon>Hypocreales</taxon>
        <taxon>Ophiocordycipitaceae</taxon>
        <taxon>Purpureocillium</taxon>
    </lineage>
</organism>
<dbReference type="Proteomes" id="UP000078240">
    <property type="component" value="Unassembled WGS sequence"/>
</dbReference>
<dbReference type="AlphaFoldDB" id="A0A179G2L9"/>
<proteinExistence type="predicted"/>